<keyword evidence="2" id="KW-1185">Reference proteome</keyword>
<gene>
    <name evidence="1" type="ORF">EJC50_09645</name>
</gene>
<dbReference type="RefSeq" id="WP_126014898.1">
    <property type="nucleotide sequence ID" value="NZ_CP034437.1"/>
</dbReference>
<proteinExistence type="predicted"/>
<reference evidence="2" key="1">
    <citation type="submission" date="2018-12" db="EMBL/GenBank/DDBJ databases">
        <title>Genome sequence of Peanibacillus sp.</title>
        <authorList>
            <person name="Subramani G."/>
            <person name="Srinivasan S."/>
            <person name="Kim M.K."/>
        </authorList>
    </citation>
    <scope>NUCLEOTIDE SEQUENCE [LARGE SCALE GENOMIC DNA]</scope>
    <source>
        <strain evidence="2">18JY67-1</strain>
    </source>
</reference>
<accession>A0A3Q8X5S3</accession>
<name>A0A3Q8X5S3_9BACL</name>
<sequence length="142" mass="16690">MTVNRRKELQNEYGMKQRAMGVYQIVNDRNGKRYVAASSTIESAWQREKFTLDMGGHINSELQQEYKEQAGADFRFEELERLKLGEEVRNDYKDTLIPGTNALNRSVVQSYRDSLKKLEQKWLQELQPYIPNGYNKPPKIDQ</sequence>
<dbReference type="Proteomes" id="UP000272528">
    <property type="component" value="Chromosome"/>
</dbReference>
<evidence type="ECO:0000313" key="2">
    <source>
        <dbReference type="Proteomes" id="UP000272528"/>
    </source>
</evidence>
<dbReference type="KEGG" id="palb:EJC50_09645"/>
<organism evidence="1 2">
    <name type="scientific">Paenibacillus albus</name>
    <dbReference type="NCBI Taxonomy" id="2495582"/>
    <lineage>
        <taxon>Bacteria</taxon>
        <taxon>Bacillati</taxon>
        <taxon>Bacillota</taxon>
        <taxon>Bacilli</taxon>
        <taxon>Bacillales</taxon>
        <taxon>Paenibacillaceae</taxon>
        <taxon>Paenibacillus</taxon>
    </lineage>
</organism>
<dbReference type="CDD" id="cd10451">
    <property type="entry name" value="GIY-YIG_LuxR_like"/>
    <property type="match status" value="1"/>
</dbReference>
<protein>
    <submittedName>
        <fullName evidence="1">GIY-YIG nuclease family protein</fullName>
    </submittedName>
</protein>
<dbReference type="AlphaFoldDB" id="A0A3Q8X5S3"/>
<dbReference type="Gene3D" id="3.40.1440.10">
    <property type="entry name" value="GIY-YIG endonuclease"/>
    <property type="match status" value="1"/>
</dbReference>
<dbReference type="InterPro" id="IPR035901">
    <property type="entry name" value="GIY-YIG_endonuc_sf"/>
</dbReference>
<dbReference type="OrthoDB" id="9134286at2"/>
<dbReference type="EMBL" id="CP034437">
    <property type="protein sequence ID" value="AZN39881.1"/>
    <property type="molecule type" value="Genomic_DNA"/>
</dbReference>
<evidence type="ECO:0000313" key="1">
    <source>
        <dbReference type="EMBL" id="AZN39881.1"/>
    </source>
</evidence>